<dbReference type="PATRIC" id="fig|129140.3.peg.1095"/>
<dbReference type="GO" id="GO:0003677">
    <property type="term" value="F:DNA binding"/>
    <property type="evidence" value="ECO:0007669"/>
    <property type="project" value="UniProtKB-UniRule"/>
</dbReference>
<dbReference type="STRING" id="129140.ALO44_00803"/>
<name>A0A0Q0BA72_9PSED</name>
<feature type="compositionally biased region" description="Basic and acidic residues" evidence="6">
    <location>
        <begin position="733"/>
        <end position="748"/>
    </location>
</feature>
<dbReference type="SUPFAM" id="SSF56349">
    <property type="entry name" value="DNA breaking-rejoining enzymes"/>
    <property type="match status" value="1"/>
</dbReference>
<evidence type="ECO:0000256" key="1">
    <source>
        <dbReference type="ARBA" id="ARBA00008857"/>
    </source>
</evidence>
<evidence type="ECO:0000256" key="3">
    <source>
        <dbReference type="ARBA" id="ARBA00023125"/>
    </source>
</evidence>
<dbReference type="InterPro" id="IPR050090">
    <property type="entry name" value="Tyrosine_recombinase_XerCD"/>
</dbReference>
<dbReference type="PANTHER" id="PTHR30349">
    <property type="entry name" value="PHAGE INTEGRASE-RELATED"/>
    <property type="match status" value="1"/>
</dbReference>
<dbReference type="GO" id="GO:0006310">
    <property type="term" value="P:DNA recombination"/>
    <property type="evidence" value="ECO:0007669"/>
    <property type="project" value="UniProtKB-KW"/>
</dbReference>
<feature type="domain" description="Core-binding (CB)" evidence="8">
    <location>
        <begin position="355"/>
        <end position="432"/>
    </location>
</feature>
<dbReference type="InterPro" id="IPR010998">
    <property type="entry name" value="Integrase_recombinase_N"/>
</dbReference>
<proteinExistence type="inferred from homology"/>
<keyword evidence="4" id="KW-0233">DNA recombination</keyword>
<reference evidence="9 10" key="1">
    <citation type="submission" date="2015-09" db="EMBL/GenBank/DDBJ databases">
        <title>Genome announcement of multiple Pseudomonas syringae strains.</title>
        <authorList>
            <person name="Thakur S."/>
            <person name="Wang P.W."/>
            <person name="Gong Y."/>
            <person name="Weir B.S."/>
            <person name="Guttman D.S."/>
        </authorList>
    </citation>
    <scope>NUCLEOTIDE SEQUENCE [LARGE SCALE GENOMIC DNA]</scope>
    <source>
        <strain evidence="9 10">ICMP4091</strain>
    </source>
</reference>
<evidence type="ECO:0000313" key="9">
    <source>
        <dbReference type="EMBL" id="KPY85308.1"/>
    </source>
</evidence>
<protein>
    <submittedName>
        <fullName evidence="9">Phage integrase</fullName>
    </submittedName>
</protein>
<dbReference type="Gene3D" id="1.10.3210.40">
    <property type="match status" value="1"/>
</dbReference>
<comment type="similarity">
    <text evidence="1">Belongs to the 'phage' integrase family.</text>
</comment>
<keyword evidence="2" id="KW-0229">DNA integration</keyword>
<keyword evidence="3 5" id="KW-0238">DNA-binding</keyword>
<comment type="caution">
    <text evidence="9">The sequence shown here is derived from an EMBL/GenBank/DDBJ whole genome shotgun (WGS) entry which is preliminary data.</text>
</comment>
<dbReference type="GO" id="GO:0015074">
    <property type="term" value="P:DNA integration"/>
    <property type="evidence" value="ECO:0007669"/>
    <property type="project" value="UniProtKB-KW"/>
</dbReference>
<organism evidence="9 10">
    <name type="scientific">Pseudomonas syringae pv. tagetis</name>
    <dbReference type="NCBI Taxonomy" id="129140"/>
    <lineage>
        <taxon>Bacteria</taxon>
        <taxon>Pseudomonadati</taxon>
        <taxon>Pseudomonadota</taxon>
        <taxon>Gammaproteobacteria</taxon>
        <taxon>Pseudomonadales</taxon>
        <taxon>Pseudomonadaceae</taxon>
        <taxon>Pseudomonas</taxon>
    </lineage>
</organism>
<dbReference type="Gene3D" id="1.10.150.130">
    <property type="match status" value="1"/>
</dbReference>
<evidence type="ECO:0000256" key="6">
    <source>
        <dbReference type="SAM" id="MobiDB-lite"/>
    </source>
</evidence>
<feature type="domain" description="Tyr recombinase" evidence="7">
    <location>
        <begin position="468"/>
        <end position="655"/>
    </location>
</feature>
<dbReference type="PROSITE" id="PS51900">
    <property type="entry name" value="CB"/>
    <property type="match status" value="1"/>
</dbReference>
<feature type="compositionally biased region" description="Low complexity" evidence="6">
    <location>
        <begin position="692"/>
        <end position="717"/>
    </location>
</feature>
<feature type="region of interest" description="Disordered" evidence="6">
    <location>
        <begin position="670"/>
        <end position="757"/>
    </location>
</feature>
<dbReference type="Gene3D" id="1.10.443.10">
    <property type="entry name" value="Intergrase catalytic core"/>
    <property type="match status" value="1"/>
</dbReference>
<evidence type="ECO:0000259" key="8">
    <source>
        <dbReference type="PROSITE" id="PS51900"/>
    </source>
</evidence>
<evidence type="ECO:0000256" key="2">
    <source>
        <dbReference type="ARBA" id="ARBA00022908"/>
    </source>
</evidence>
<dbReference type="InterPro" id="IPR022391">
    <property type="entry name" value="ICE_relaxase_PFGI-1"/>
</dbReference>
<dbReference type="Proteomes" id="UP000050474">
    <property type="component" value="Unassembled WGS sequence"/>
</dbReference>
<dbReference type="InterPro" id="IPR044068">
    <property type="entry name" value="CB"/>
</dbReference>
<evidence type="ECO:0000256" key="5">
    <source>
        <dbReference type="PROSITE-ProRule" id="PRU01248"/>
    </source>
</evidence>
<dbReference type="Pfam" id="PF07514">
    <property type="entry name" value="TraI_2"/>
    <property type="match status" value="1"/>
</dbReference>
<evidence type="ECO:0000259" key="7">
    <source>
        <dbReference type="PROSITE" id="PS51898"/>
    </source>
</evidence>
<dbReference type="InterPro" id="IPR013762">
    <property type="entry name" value="Integrase-like_cat_sf"/>
</dbReference>
<dbReference type="AlphaFoldDB" id="A0A0Q0BA72"/>
<dbReference type="CDD" id="cd00397">
    <property type="entry name" value="DNA_BRE_C"/>
    <property type="match status" value="1"/>
</dbReference>
<gene>
    <name evidence="9" type="ORF">ALO44_00803</name>
</gene>
<dbReference type="NCBIfam" id="TIGR03760">
    <property type="entry name" value="ICE_TraI_Pfluor"/>
    <property type="match status" value="1"/>
</dbReference>
<dbReference type="InterPro" id="IPR011010">
    <property type="entry name" value="DNA_brk_join_enz"/>
</dbReference>
<dbReference type="PANTHER" id="PTHR30349:SF64">
    <property type="entry name" value="PROPHAGE INTEGRASE INTD-RELATED"/>
    <property type="match status" value="1"/>
</dbReference>
<dbReference type="InterPro" id="IPR011119">
    <property type="entry name" value="Unchr_helicase_relaxase_TraI"/>
</dbReference>
<dbReference type="NCBIfam" id="NF041494">
    <property type="entry name" value="MobH"/>
    <property type="match status" value="1"/>
</dbReference>
<dbReference type="Pfam" id="PF00589">
    <property type="entry name" value="Phage_integrase"/>
    <property type="match status" value="1"/>
</dbReference>
<evidence type="ECO:0000313" key="10">
    <source>
        <dbReference type="Proteomes" id="UP000050474"/>
    </source>
</evidence>
<dbReference type="EMBL" id="LJRM01000113">
    <property type="protein sequence ID" value="KPY85308.1"/>
    <property type="molecule type" value="Genomic_DNA"/>
</dbReference>
<accession>A0A0Q0BA72</accession>
<dbReference type="InterPro" id="IPR002104">
    <property type="entry name" value="Integrase_catalytic"/>
</dbReference>
<dbReference type="PROSITE" id="PS51898">
    <property type="entry name" value="TYR_RECOMBINASE"/>
    <property type="match status" value="1"/>
</dbReference>
<sequence>MGAYMLSFFTRRKASPISSNAAAGFFKPESPDALLSTSRRRQLIENIWQRTSLPREQFETLYMQAFKSYAALVQHLPASENHHHAYHGGMLDHGLEIVAYALKIRQMYLLPIGAPPESQAAQSEAWSAASAYGALVHDLGKIAVDVKVELADGTIWHPWHGPLDQPYRFKYVKDRDYRLHGAASSLIYSNVIPAKALDWLSGFPELWSQLVFAFAGQYEHADILGEIVSQADQASVAQELGGNPGRAMSAPKQSIQRQLAEGLRMLVADKFKLNQPDGPSDGWLTQEGLWLVSKPAVDQLRALLLSQGIEHIPTSNAPMFNLLQDQAIIQPNGEGKAIWKASIDNGRGWKNTFTVLKIAPALIWQNTTDRPDTVKIYWAATKSYVRFFGDCLACETTHRDMLDWRRSELERISKRSWNTYSSHLRTIYGYAIEHGLLDLVVNPLKNTRVMPPKRPKKTVANDASVRARNWLRMLSSEERATAKRTEITPAWFWLSVFETFYYTGIRLNALLCLRYADVYLRDRLIRVRGETEKTHREFLVPIPDGLMAQLETLMHAAKALRFQPGDQLFNVNRFSGHYRRHEMNSNQVEAMYKKLTAMTGIRMTPHRFRHTIASELMTLPERNIYLTKKLLNHSNIATTMDYIEPDYDMMREVMNERGKRPAKISYMAKPDATLRADRHRSISAPVKDLTPSTATRETTAGAERSAGRALARPRALPTPVSTMSPSTAPDTRTVNRDETPSPASDRDTAVSQLPLGCSSPEDLLRSLGELTRWVQNNIAGGGAGAEPVIEERPVPSQDARHLRPEMLELAGWIGRSG</sequence>
<feature type="compositionally biased region" description="Polar residues" evidence="6">
    <location>
        <begin position="719"/>
        <end position="732"/>
    </location>
</feature>
<evidence type="ECO:0000256" key="4">
    <source>
        <dbReference type="ARBA" id="ARBA00023172"/>
    </source>
</evidence>